<evidence type="ECO:0000313" key="2">
    <source>
        <dbReference type="EMBL" id="GCB88794.1"/>
    </source>
</evidence>
<comment type="caution">
    <text evidence="2">The sequence shown here is derived from an EMBL/GenBank/DDBJ whole genome shotgun (WGS) entry which is preliminary data.</text>
</comment>
<protein>
    <submittedName>
        <fullName evidence="2">MFS transporter</fullName>
    </submittedName>
</protein>
<gene>
    <name evidence="2" type="ORF">SALB_01467</name>
</gene>
<organism evidence="2 3">
    <name type="scientific">Streptomyces noursei</name>
    <name type="common">Streptomyces albulus</name>
    <dbReference type="NCBI Taxonomy" id="1971"/>
    <lineage>
        <taxon>Bacteria</taxon>
        <taxon>Bacillati</taxon>
        <taxon>Actinomycetota</taxon>
        <taxon>Actinomycetes</taxon>
        <taxon>Kitasatosporales</taxon>
        <taxon>Streptomycetaceae</taxon>
        <taxon>Streptomyces</taxon>
    </lineage>
</organism>
<dbReference type="Proteomes" id="UP000288351">
    <property type="component" value="Unassembled WGS sequence"/>
</dbReference>
<feature type="transmembrane region" description="Helical" evidence="1">
    <location>
        <begin position="30"/>
        <end position="47"/>
    </location>
</feature>
<evidence type="ECO:0000256" key="1">
    <source>
        <dbReference type="SAM" id="Phobius"/>
    </source>
</evidence>
<proteinExistence type="predicted"/>
<keyword evidence="1" id="KW-0472">Membrane</keyword>
<dbReference type="EMBL" id="BHXC01000006">
    <property type="protein sequence ID" value="GCB88794.1"/>
    <property type="molecule type" value="Genomic_DNA"/>
</dbReference>
<accession>A0A401QTS3</accession>
<evidence type="ECO:0000313" key="3">
    <source>
        <dbReference type="Proteomes" id="UP000288351"/>
    </source>
</evidence>
<keyword evidence="1" id="KW-0812">Transmembrane</keyword>
<reference evidence="2 3" key="1">
    <citation type="journal article" date="2019" name="Microbiol. Resour. Announc.">
        <title>Draft Genome Sequence of the Most Traditional epsilon-Poly-l-Lysine Producer, Streptomyces albulus NBRC14147.</title>
        <authorList>
            <person name="Yamanaka K."/>
            <person name="Hamano Y."/>
        </authorList>
    </citation>
    <scope>NUCLEOTIDE SEQUENCE [LARGE SCALE GENOMIC DNA]</scope>
    <source>
        <strain evidence="2 3">NBRC 14147</strain>
    </source>
</reference>
<keyword evidence="1" id="KW-1133">Transmembrane helix</keyword>
<dbReference type="AlphaFoldDB" id="A0A401QTS3"/>
<sequence>MQSVLLGIDQVATLAGPALAALLLQWTGAAGMLTAIAGFSLLTTALAPRRLCLVRLWVGLCDWSVVADACPSRSVP</sequence>
<name>A0A401QTS3_STRNR</name>